<dbReference type="InterPro" id="IPR010985">
    <property type="entry name" value="Ribbon_hlx_hlx"/>
</dbReference>
<dbReference type="EMBL" id="CAFBQP010000123">
    <property type="protein sequence ID" value="CAB5068022.1"/>
    <property type="molecule type" value="Genomic_DNA"/>
</dbReference>
<gene>
    <name evidence="1" type="ORF">UFOPK2602_00149</name>
    <name evidence="2" type="ORF">UFOPK2806_00170</name>
    <name evidence="3" type="ORF">UFOPK3417_02037</name>
    <name evidence="4" type="ORF">UFOPK4306_02262</name>
</gene>
<dbReference type="Pfam" id="PF05534">
    <property type="entry name" value="HicB"/>
    <property type="match status" value="1"/>
</dbReference>
<evidence type="ECO:0000313" key="3">
    <source>
        <dbReference type="EMBL" id="CAB4886466.1"/>
    </source>
</evidence>
<sequence>MMQRYHDVMPKQTTVRLPDDLADQAEAVARTQGVSVNQLIIDALHNEIDRVRMDAEFRARVKRLVERDHEILDRLAQ</sequence>
<dbReference type="EMBL" id="CAEZXX010000004">
    <property type="protein sequence ID" value="CAB4693372.1"/>
    <property type="molecule type" value="Genomic_DNA"/>
</dbReference>
<evidence type="ECO:0000313" key="2">
    <source>
        <dbReference type="EMBL" id="CAB4737862.1"/>
    </source>
</evidence>
<evidence type="ECO:0000313" key="1">
    <source>
        <dbReference type="EMBL" id="CAB4693372.1"/>
    </source>
</evidence>
<evidence type="ECO:0000313" key="4">
    <source>
        <dbReference type="EMBL" id="CAB5068022.1"/>
    </source>
</evidence>
<dbReference type="InterPro" id="IPR008651">
    <property type="entry name" value="Uncharacterised_HicB"/>
</dbReference>
<accession>A0A6J7US33</accession>
<name>A0A6J7US33_9ZZZZ</name>
<dbReference type="SUPFAM" id="SSF47598">
    <property type="entry name" value="Ribbon-helix-helix"/>
    <property type="match status" value="1"/>
</dbReference>
<reference evidence="4" key="1">
    <citation type="submission" date="2020-05" db="EMBL/GenBank/DDBJ databases">
        <authorList>
            <person name="Chiriac C."/>
            <person name="Salcher M."/>
            <person name="Ghai R."/>
            <person name="Kavagutti S V."/>
        </authorList>
    </citation>
    <scope>NUCLEOTIDE SEQUENCE</scope>
</reference>
<dbReference type="GO" id="GO:0006355">
    <property type="term" value="P:regulation of DNA-templated transcription"/>
    <property type="evidence" value="ECO:0007669"/>
    <property type="project" value="InterPro"/>
</dbReference>
<dbReference type="InterPro" id="IPR013321">
    <property type="entry name" value="Arc_rbn_hlx_hlx"/>
</dbReference>
<dbReference type="EMBL" id="CAEZYY010000001">
    <property type="protein sequence ID" value="CAB4737862.1"/>
    <property type="molecule type" value="Genomic_DNA"/>
</dbReference>
<dbReference type="Gene3D" id="1.10.1220.10">
    <property type="entry name" value="Met repressor-like"/>
    <property type="match status" value="1"/>
</dbReference>
<organism evidence="4">
    <name type="scientific">freshwater metagenome</name>
    <dbReference type="NCBI Taxonomy" id="449393"/>
    <lineage>
        <taxon>unclassified sequences</taxon>
        <taxon>metagenomes</taxon>
        <taxon>ecological metagenomes</taxon>
    </lineage>
</organism>
<protein>
    <submittedName>
        <fullName evidence="4">Unannotated protein</fullName>
    </submittedName>
</protein>
<proteinExistence type="predicted"/>
<dbReference type="AlphaFoldDB" id="A0A6J7US33"/>
<dbReference type="EMBL" id="CAFBLR010000289">
    <property type="protein sequence ID" value="CAB4886466.1"/>
    <property type="molecule type" value="Genomic_DNA"/>
</dbReference>
<dbReference type="NCBIfam" id="NF041551">
    <property type="entry name" value="YlcI_YnfO_N"/>
    <property type="match status" value="1"/>
</dbReference>